<gene>
    <name evidence="1" type="ORF">H8S02_06290</name>
    <name evidence="2" type="ORF">H8S02_08270</name>
</gene>
<sequence>MADFNNTNLADFSGVWVFCEQRQGKLQPTVLELISEAR</sequence>
<proteinExistence type="predicted"/>
<dbReference type="EMBL" id="JACOPK010000006">
    <property type="protein sequence ID" value="MBC5695939.1"/>
    <property type="molecule type" value="Genomic_DNA"/>
</dbReference>
<protein>
    <submittedName>
        <fullName evidence="1">Electron transfer flavoprotein subunit alpha/FixB family protein</fullName>
    </submittedName>
</protein>
<dbReference type="InterPro" id="IPR014729">
    <property type="entry name" value="Rossmann-like_a/b/a_fold"/>
</dbReference>
<evidence type="ECO:0000313" key="3">
    <source>
        <dbReference type="Proteomes" id="UP000641741"/>
    </source>
</evidence>
<comment type="caution">
    <text evidence="1">The sequence shown here is derived from an EMBL/GenBank/DDBJ whole genome shotgun (WGS) entry which is preliminary data.</text>
</comment>
<dbReference type="Proteomes" id="UP000641741">
    <property type="component" value="Unassembled WGS sequence"/>
</dbReference>
<reference evidence="1 3" key="1">
    <citation type="submission" date="2020-08" db="EMBL/GenBank/DDBJ databases">
        <title>Genome public.</title>
        <authorList>
            <person name="Liu C."/>
            <person name="Sun Q."/>
        </authorList>
    </citation>
    <scope>NUCLEOTIDE SEQUENCE [LARGE SCALE GENOMIC DNA]</scope>
    <source>
        <strain evidence="1 3">M2</strain>
    </source>
</reference>
<evidence type="ECO:0000313" key="2">
    <source>
        <dbReference type="EMBL" id="MBC5695939.1"/>
    </source>
</evidence>
<dbReference type="EMBL" id="JACOPK010000004">
    <property type="protein sequence ID" value="MBC5695549.1"/>
    <property type="molecule type" value="Genomic_DNA"/>
</dbReference>
<keyword evidence="3" id="KW-1185">Reference proteome</keyword>
<feature type="non-terminal residue" evidence="1">
    <location>
        <position position="38"/>
    </location>
</feature>
<organism evidence="1 3">
    <name type="scientific">Agathobaculum hominis</name>
    <dbReference type="NCBI Taxonomy" id="2763014"/>
    <lineage>
        <taxon>Bacteria</taxon>
        <taxon>Bacillati</taxon>
        <taxon>Bacillota</taxon>
        <taxon>Clostridia</taxon>
        <taxon>Eubacteriales</taxon>
        <taxon>Butyricicoccaceae</taxon>
        <taxon>Agathobaculum</taxon>
    </lineage>
</organism>
<dbReference type="Gene3D" id="3.40.50.620">
    <property type="entry name" value="HUPs"/>
    <property type="match status" value="1"/>
</dbReference>
<name>A0ABR7GML3_9FIRM</name>
<evidence type="ECO:0000313" key="1">
    <source>
        <dbReference type="EMBL" id="MBC5695549.1"/>
    </source>
</evidence>
<accession>A0ABR7GML3</accession>